<proteinExistence type="predicted"/>
<dbReference type="Gene3D" id="1.10.260.40">
    <property type="entry name" value="lambda repressor-like DNA-binding domains"/>
    <property type="match status" value="1"/>
</dbReference>
<organism evidence="2">
    <name type="scientific">Caldilineaceae bacterium SB0661_bin_32</name>
    <dbReference type="NCBI Taxonomy" id="2605255"/>
    <lineage>
        <taxon>Bacteria</taxon>
        <taxon>Bacillati</taxon>
        <taxon>Chloroflexota</taxon>
        <taxon>Caldilineae</taxon>
        <taxon>Caldilineales</taxon>
        <taxon>Caldilineaceae</taxon>
    </lineage>
</organism>
<dbReference type="PROSITE" id="PS50943">
    <property type="entry name" value="HTH_CROC1"/>
    <property type="match status" value="1"/>
</dbReference>
<name>A0A6B1DBU9_9CHLR</name>
<dbReference type="EMBL" id="VXMH01000099">
    <property type="protein sequence ID" value="MYC96903.1"/>
    <property type="molecule type" value="Genomic_DNA"/>
</dbReference>
<dbReference type="CDD" id="cd00093">
    <property type="entry name" value="HTH_XRE"/>
    <property type="match status" value="1"/>
</dbReference>
<accession>A0A6B1DBU9</accession>
<evidence type="ECO:0000259" key="1">
    <source>
        <dbReference type="PROSITE" id="PS50943"/>
    </source>
</evidence>
<dbReference type="Pfam" id="PF01381">
    <property type="entry name" value="HTH_3"/>
    <property type="match status" value="1"/>
</dbReference>
<dbReference type="InterPro" id="IPR010982">
    <property type="entry name" value="Lambda_DNA-bd_dom_sf"/>
</dbReference>
<dbReference type="SUPFAM" id="SSF47413">
    <property type="entry name" value="lambda repressor-like DNA-binding domains"/>
    <property type="match status" value="1"/>
</dbReference>
<gene>
    <name evidence="2" type="ORF">F4X14_18235</name>
</gene>
<comment type="caution">
    <text evidence="2">The sequence shown here is derived from an EMBL/GenBank/DDBJ whole genome shotgun (WGS) entry which is preliminary data.</text>
</comment>
<dbReference type="GO" id="GO:0003677">
    <property type="term" value="F:DNA binding"/>
    <property type="evidence" value="ECO:0007669"/>
    <property type="project" value="InterPro"/>
</dbReference>
<dbReference type="SMART" id="SM00530">
    <property type="entry name" value="HTH_XRE"/>
    <property type="match status" value="1"/>
</dbReference>
<dbReference type="AlphaFoldDB" id="A0A6B1DBU9"/>
<reference evidence="2" key="1">
    <citation type="submission" date="2019-09" db="EMBL/GenBank/DDBJ databases">
        <title>Characterisation of the sponge microbiome using genome-centric metagenomics.</title>
        <authorList>
            <person name="Engelberts J.P."/>
            <person name="Robbins S.J."/>
            <person name="De Goeij J.M."/>
            <person name="Aranda M."/>
            <person name="Bell S.C."/>
            <person name="Webster N.S."/>
        </authorList>
    </citation>
    <scope>NUCLEOTIDE SEQUENCE</scope>
    <source>
        <strain evidence="2">SB0661_bin_32</strain>
    </source>
</reference>
<evidence type="ECO:0000313" key="2">
    <source>
        <dbReference type="EMBL" id="MYC96903.1"/>
    </source>
</evidence>
<dbReference type="InterPro" id="IPR001387">
    <property type="entry name" value="Cro/C1-type_HTH"/>
</dbReference>
<feature type="domain" description="HTH cro/C1-type" evidence="1">
    <location>
        <begin position="84"/>
        <end position="139"/>
    </location>
</feature>
<sequence length="148" mass="16475">MIKNERQYLITKAQADRFSEALRKLDSGAADQSERHPPLLAVQKKALQSQLSDLEADIREYEVLKAGNFAFEQLASISELPKLLISARIASGLSQRGLADRLGVKEQQIQRYEANDYASASLARIKKVVSALGIESDVVSREDHHGER</sequence>
<protein>
    <submittedName>
        <fullName evidence="2">Helix-turn-helix transcriptional regulator</fullName>
    </submittedName>
</protein>